<gene>
    <name evidence="1" type="ORF">NIOZUU159_00248</name>
</gene>
<name>A0A7S9XGK7_9VIRU</name>
<reference evidence="1" key="1">
    <citation type="submission" date="2020-08" db="EMBL/GenBank/DDBJ databases">
        <title>Bridging the membrane lipid divide: bacteria of the FCB group superphylum have the potential to synthesize archaeal ether lipids.</title>
        <authorList>
            <person name="Villanueva L."/>
            <person name="von Meijenfeldt F.A.B."/>
            <person name="Westbye A.B."/>
            <person name="Yadav S."/>
            <person name="Hopmans E.C."/>
            <person name="Dutilh B.E."/>
            <person name="Sinninghe Damste J.S."/>
        </authorList>
    </citation>
    <scope>NUCLEOTIDE SEQUENCE</scope>
    <source>
        <strain evidence="1">NIOZ-UU159</strain>
    </source>
</reference>
<accession>A0A7S9XGK7</accession>
<protein>
    <submittedName>
        <fullName evidence="1">Uncharacterized protein</fullName>
    </submittedName>
</protein>
<dbReference type="EMBL" id="MW030601">
    <property type="protein sequence ID" value="QPI16753.1"/>
    <property type="molecule type" value="Genomic_DNA"/>
</dbReference>
<sequence>MGEKNFVVSFNASDDNVNSVLSGYNRQIMEIMILVNKCENYNIAQNRKTTIIYEYITNNKRDIEYIIYIYGFESALTKYKKRFKGINSNVSVLIKDLAIMIIDEIVCIYEVQKEEAEKYPEYHYPHIETYNIKREDSISFGLAETAIFADSSVDNSLQFNMDVREKHNKKSSNMISENTNY</sequence>
<evidence type="ECO:0000313" key="1">
    <source>
        <dbReference type="EMBL" id="QPI16753.1"/>
    </source>
</evidence>
<organism evidence="1">
    <name type="scientific">Virus NIOZ-UU159</name>
    <dbReference type="NCBI Taxonomy" id="2763270"/>
    <lineage>
        <taxon>Viruses</taxon>
    </lineage>
</organism>
<proteinExistence type="predicted"/>